<evidence type="ECO:0000256" key="7">
    <source>
        <dbReference type="ARBA" id="ARBA00022989"/>
    </source>
</evidence>
<comment type="function">
    <text evidence="10">Carrier protein involved in proton-driven auxin influx. Mediates the formation of auxin gradient from developing leaves (site of auxin biosynthesis) to tips by contributing to the loading of auxin in vascular tissues and facilitating acropetal (base to tip) auxin transport within inner tissues of the root apex, and basipetal (tip to base) auxin transport within outer tissues of the root apex. May be involved in lateral roots and nodules formation.</text>
</comment>
<comment type="caution">
    <text evidence="14">The sequence shown here is derived from an EMBL/GenBank/DDBJ whole genome shotgun (WGS) entry which is preliminary data.</text>
</comment>
<evidence type="ECO:0000313" key="15">
    <source>
        <dbReference type="Proteomes" id="UP001293593"/>
    </source>
</evidence>
<dbReference type="GO" id="GO:0012505">
    <property type="term" value="C:endomembrane system"/>
    <property type="evidence" value="ECO:0007669"/>
    <property type="project" value="UniProtKB-SubCell"/>
</dbReference>
<evidence type="ECO:0000256" key="4">
    <source>
        <dbReference type="ARBA" id="ARBA00022692"/>
    </source>
</evidence>
<feature type="transmembrane region" description="Helical" evidence="12">
    <location>
        <begin position="59"/>
        <end position="77"/>
    </location>
</feature>
<comment type="subcellular location">
    <subcellularLocation>
        <location evidence="1">Endomembrane system</location>
        <topology evidence="1">Multi-pass membrane protein</topology>
    </subcellularLocation>
</comment>
<keyword evidence="4 12" id="KW-0812">Transmembrane</keyword>
<evidence type="ECO:0000313" key="14">
    <source>
        <dbReference type="EMBL" id="KAK4276970.1"/>
    </source>
</evidence>
<dbReference type="PANTHER" id="PTHR48017">
    <property type="entry name" value="OS05G0424000 PROTEIN-RELATED"/>
    <property type="match status" value="1"/>
</dbReference>
<keyword evidence="6" id="KW-0029">Amino-acid transport</keyword>
<evidence type="ECO:0000256" key="5">
    <source>
        <dbReference type="ARBA" id="ARBA00022847"/>
    </source>
</evidence>
<comment type="similarity">
    <text evidence="2">Belongs to the amino acid/polyamine transporter 2 family. Amino acid/auxin permease (AAAP) (TC 2.A.18.1) subfamily.</text>
</comment>
<evidence type="ECO:0000256" key="3">
    <source>
        <dbReference type="ARBA" id="ARBA00022448"/>
    </source>
</evidence>
<keyword evidence="8 12" id="KW-0472">Membrane</keyword>
<dbReference type="Pfam" id="PF01490">
    <property type="entry name" value="Aa_trans"/>
    <property type="match status" value="1"/>
</dbReference>
<evidence type="ECO:0000256" key="8">
    <source>
        <dbReference type="ARBA" id="ARBA00023136"/>
    </source>
</evidence>
<feature type="transmembrane region" description="Helical" evidence="12">
    <location>
        <begin position="275"/>
        <end position="294"/>
    </location>
</feature>
<dbReference type="GO" id="GO:0015293">
    <property type="term" value="F:symporter activity"/>
    <property type="evidence" value="ECO:0007669"/>
    <property type="project" value="UniProtKB-KW"/>
</dbReference>
<dbReference type="GO" id="GO:0006865">
    <property type="term" value="P:amino acid transport"/>
    <property type="evidence" value="ECO:0007669"/>
    <property type="project" value="UniProtKB-KW"/>
</dbReference>
<evidence type="ECO:0000256" key="1">
    <source>
        <dbReference type="ARBA" id="ARBA00004127"/>
    </source>
</evidence>
<feature type="domain" description="Amino acid transporter transmembrane" evidence="13">
    <location>
        <begin position="28"/>
        <end position="455"/>
    </location>
</feature>
<evidence type="ECO:0000256" key="12">
    <source>
        <dbReference type="SAM" id="Phobius"/>
    </source>
</evidence>
<feature type="transmembrane region" description="Helical" evidence="12">
    <location>
        <begin position="375"/>
        <end position="392"/>
    </location>
</feature>
<dbReference type="Proteomes" id="UP001293593">
    <property type="component" value="Unassembled WGS sequence"/>
</dbReference>
<protein>
    <recommendedName>
        <fullName evidence="13">Amino acid transporter transmembrane domain-containing protein</fullName>
    </recommendedName>
</protein>
<evidence type="ECO:0000256" key="6">
    <source>
        <dbReference type="ARBA" id="ARBA00022970"/>
    </source>
</evidence>
<dbReference type="AlphaFoldDB" id="A0AAE1MTR7"/>
<evidence type="ECO:0000259" key="13">
    <source>
        <dbReference type="Pfam" id="PF01490"/>
    </source>
</evidence>
<sequence>MEVESGAPHYFPHDDAQQVDDDGRPSRTGTQWTATAHIITAVVGAGVLSLAWAMAQLGWLIGLTAIFSFAGVTLYAANLLTDCYRSPDPVTGKRNYSYMATVKNILGGKQYIFCGIVQYGNLAAFAIGYTITTSISVLSIRKINCYHYKIEGESCRYSNNPYMIGFGIVEIVLSQIPNFHKLSWLSVIAAITSIGYASIGAGLSLATIIQGKGGKTSFTGSNPDQTPADRAWNMLVALGNMALASTYSQLIIDIEDTLKSSPPENETMKKANRNGIVAMTIMFLLCSCSGYAAFGPQTPGSILMASGFHEPFWLVDLANVLIVVHLVGAYQVITQPIFRMVETMAGQKWPNTAFVTKEYRVGIGKMKLSVNMLRLVWRTIFVAVVTVLGMAMPFFNDMLALLGAIGFWPSVVYFPVQMTIATQKIQKRSLKWFGLQTLNFFCFLVSLAAACAAIHGINQAMGRFKPFMYKD</sequence>
<evidence type="ECO:0000256" key="2">
    <source>
        <dbReference type="ARBA" id="ARBA00005590"/>
    </source>
</evidence>
<dbReference type="EMBL" id="JAWXYG010000003">
    <property type="protein sequence ID" value="KAK4276970.1"/>
    <property type="molecule type" value="Genomic_DNA"/>
</dbReference>
<feature type="transmembrane region" description="Helical" evidence="12">
    <location>
        <begin position="34"/>
        <end position="53"/>
    </location>
</feature>
<feature type="compositionally biased region" description="Basic and acidic residues" evidence="11">
    <location>
        <begin position="11"/>
        <end position="25"/>
    </location>
</feature>
<keyword evidence="15" id="KW-1185">Reference proteome</keyword>
<dbReference type="GO" id="GO:0009734">
    <property type="term" value="P:auxin-activated signaling pathway"/>
    <property type="evidence" value="ECO:0007669"/>
    <property type="project" value="UniProtKB-KW"/>
</dbReference>
<dbReference type="InterPro" id="IPR013057">
    <property type="entry name" value="AA_transpt_TM"/>
</dbReference>
<evidence type="ECO:0000256" key="10">
    <source>
        <dbReference type="ARBA" id="ARBA00045588"/>
    </source>
</evidence>
<evidence type="ECO:0000256" key="11">
    <source>
        <dbReference type="SAM" id="MobiDB-lite"/>
    </source>
</evidence>
<feature type="transmembrane region" description="Helical" evidence="12">
    <location>
        <begin position="398"/>
        <end position="416"/>
    </location>
</feature>
<feature type="region of interest" description="Disordered" evidence="11">
    <location>
        <begin position="1"/>
        <end position="28"/>
    </location>
</feature>
<feature type="transmembrane region" description="Helical" evidence="12">
    <location>
        <begin position="314"/>
        <end position="333"/>
    </location>
</feature>
<keyword evidence="5" id="KW-0769">Symport</keyword>
<gene>
    <name evidence="14" type="ORF">QN277_015052</name>
</gene>
<keyword evidence="9" id="KW-0927">Auxin signaling pathway</keyword>
<accession>A0AAE1MTR7</accession>
<proteinExistence type="inferred from homology"/>
<feature type="transmembrane region" description="Helical" evidence="12">
    <location>
        <begin position="184"/>
        <end position="211"/>
    </location>
</feature>
<evidence type="ECO:0000256" key="9">
    <source>
        <dbReference type="ARBA" id="ARBA00023294"/>
    </source>
</evidence>
<organism evidence="14 15">
    <name type="scientific">Acacia crassicarpa</name>
    <name type="common">northern wattle</name>
    <dbReference type="NCBI Taxonomy" id="499986"/>
    <lineage>
        <taxon>Eukaryota</taxon>
        <taxon>Viridiplantae</taxon>
        <taxon>Streptophyta</taxon>
        <taxon>Embryophyta</taxon>
        <taxon>Tracheophyta</taxon>
        <taxon>Spermatophyta</taxon>
        <taxon>Magnoliopsida</taxon>
        <taxon>eudicotyledons</taxon>
        <taxon>Gunneridae</taxon>
        <taxon>Pentapetalae</taxon>
        <taxon>rosids</taxon>
        <taxon>fabids</taxon>
        <taxon>Fabales</taxon>
        <taxon>Fabaceae</taxon>
        <taxon>Caesalpinioideae</taxon>
        <taxon>mimosoid clade</taxon>
        <taxon>Acacieae</taxon>
        <taxon>Acacia</taxon>
    </lineage>
</organism>
<keyword evidence="3" id="KW-0813">Transport</keyword>
<reference evidence="14" key="1">
    <citation type="submission" date="2023-10" db="EMBL/GenBank/DDBJ databases">
        <title>Chromosome-level genome of the transformable northern wattle, Acacia crassicarpa.</title>
        <authorList>
            <person name="Massaro I."/>
            <person name="Sinha N.R."/>
            <person name="Poethig S."/>
            <person name="Leichty A.R."/>
        </authorList>
    </citation>
    <scope>NUCLEOTIDE SEQUENCE</scope>
    <source>
        <strain evidence="14">Acra3RX</strain>
        <tissue evidence="14">Leaf</tissue>
    </source>
</reference>
<feature type="transmembrane region" description="Helical" evidence="12">
    <location>
        <begin position="437"/>
        <end position="457"/>
    </location>
</feature>
<name>A0AAE1MTR7_9FABA</name>
<keyword evidence="7 12" id="KW-1133">Transmembrane helix</keyword>